<dbReference type="EMBL" id="JAQKEI010000028">
    <property type="protein sequence ID" value="MDB0853385.1"/>
    <property type="molecule type" value="Genomic_DNA"/>
</dbReference>
<organism evidence="2 3">
    <name type="scientific">Phocaeicola vulgatus</name>
    <name type="common">Bacteroides vulgatus</name>
    <dbReference type="NCBI Taxonomy" id="821"/>
    <lineage>
        <taxon>Bacteria</taxon>
        <taxon>Pseudomonadati</taxon>
        <taxon>Bacteroidota</taxon>
        <taxon>Bacteroidia</taxon>
        <taxon>Bacteroidales</taxon>
        <taxon>Bacteroidaceae</taxon>
        <taxon>Phocaeicola</taxon>
    </lineage>
</organism>
<reference evidence="2" key="1">
    <citation type="submission" date="2023-01" db="EMBL/GenBank/DDBJ databases">
        <title>Human gut microbiome strain richness.</title>
        <authorList>
            <person name="Chen-Liaw A."/>
        </authorList>
    </citation>
    <scope>NUCLEOTIDE SEQUENCE</scope>
    <source>
        <strain evidence="2">H9_m1001271B151109d0_201107</strain>
    </source>
</reference>
<evidence type="ECO:0000256" key="1">
    <source>
        <dbReference type="SAM" id="MobiDB-lite"/>
    </source>
</evidence>
<name>A0AAP3NLP0_PHOVU</name>
<feature type="region of interest" description="Disordered" evidence="1">
    <location>
        <begin position="1"/>
        <end position="31"/>
    </location>
</feature>
<accession>A0AAP3NLP0</accession>
<dbReference type="AlphaFoldDB" id="A0AAP3NLP0"/>
<protein>
    <submittedName>
        <fullName evidence="2">Uncharacterized protein</fullName>
    </submittedName>
</protein>
<dbReference type="Proteomes" id="UP001210999">
    <property type="component" value="Unassembled WGS sequence"/>
</dbReference>
<proteinExistence type="predicted"/>
<feature type="compositionally biased region" description="Basic and acidic residues" evidence="1">
    <location>
        <begin position="20"/>
        <end position="29"/>
    </location>
</feature>
<gene>
    <name evidence="2" type="ORF">PL594_17940</name>
</gene>
<evidence type="ECO:0000313" key="2">
    <source>
        <dbReference type="EMBL" id="MDB0853385.1"/>
    </source>
</evidence>
<dbReference type="RefSeq" id="WP_171030735.1">
    <property type="nucleotide sequence ID" value="NZ_JADPDR010000029.1"/>
</dbReference>
<evidence type="ECO:0000313" key="3">
    <source>
        <dbReference type="Proteomes" id="UP001210999"/>
    </source>
</evidence>
<comment type="caution">
    <text evidence="2">The sequence shown here is derived from an EMBL/GenBank/DDBJ whole genome shotgun (WGS) entry which is preliminary data.</text>
</comment>
<feature type="compositionally biased region" description="Basic and acidic residues" evidence="1">
    <location>
        <begin position="1"/>
        <end position="11"/>
    </location>
</feature>
<sequence>MNLLCHDSDRTRKNRPLPLHRKDSERREQCQAASYLRMAKIVKLPE</sequence>